<proteinExistence type="predicted"/>
<dbReference type="RefSeq" id="WP_205721229.1">
    <property type="nucleotide sequence ID" value="NZ_CP070608.1"/>
</dbReference>
<reference evidence="5" key="1">
    <citation type="submission" date="2021-02" db="EMBL/GenBank/DDBJ databases">
        <title>Fulvivirga sp. S481 isolated from sea water.</title>
        <authorList>
            <person name="Bae S.S."/>
            <person name="Baek K."/>
        </authorList>
    </citation>
    <scope>NUCLEOTIDE SEQUENCE</scope>
    <source>
        <strain evidence="5">S481</strain>
    </source>
</reference>
<dbReference type="Gene3D" id="2.40.170.20">
    <property type="entry name" value="TonB-dependent receptor, beta-barrel domain"/>
    <property type="match status" value="1"/>
</dbReference>
<comment type="subcellular location">
    <subcellularLocation>
        <location evidence="1">Cell outer membrane</location>
    </subcellularLocation>
</comment>
<organism evidence="5 6">
    <name type="scientific">Fulvivirga lutea</name>
    <dbReference type="NCBI Taxonomy" id="2810512"/>
    <lineage>
        <taxon>Bacteria</taxon>
        <taxon>Pseudomonadati</taxon>
        <taxon>Bacteroidota</taxon>
        <taxon>Cytophagia</taxon>
        <taxon>Cytophagales</taxon>
        <taxon>Fulvivirgaceae</taxon>
        <taxon>Fulvivirga</taxon>
    </lineage>
</organism>
<feature type="signal peptide" evidence="4">
    <location>
        <begin position="1"/>
        <end position="22"/>
    </location>
</feature>
<evidence type="ECO:0000313" key="5">
    <source>
        <dbReference type="EMBL" id="QSE96715.1"/>
    </source>
</evidence>
<feature type="chain" id="PRO_5036849125" description="TonB-dependent receptor" evidence="4">
    <location>
        <begin position="23"/>
        <end position="553"/>
    </location>
</feature>
<protein>
    <recommendedName>
        <fullName evidence="7">TonB-dependent receptor</fullName>
    </recommendedName>
</protein>
<dbReference type="Proteomes" id="UP000662783">
    <property type="component" value="Chromosome"/>
</dbReference>
<name>A0A975A010_9BACT</name>
<evidence type="ECO:0000256" key="1">
    <source>
        <dbReference type="ARBA" id="ARBA00004442"/>
    </source>
</evidence>
<dbReference type="EMBL" id="CP070608">
    <property type="protein sequence ID" value="QSE96715.1"/>
    <property type="molecule type" value="Genomic_DNA"/>
</dbReference>
<keyword evidence="6" id="KW-1185">Reference proteome</keyword>
<evidence type="ECO:0008006" key="7">
    <source>
        <dbReference type="Google" id="ProtNLM"/>
    </source>
</evidence>
<keyword evidence="3" id="KW-0998">Cell outer membrane</keyword>
<dbReference type="KEGG" id="fuv:JR347_14080"/>
<keyword evidence="4" id="KW-0732">Signal</keyword>
<evidence type="ECO:0000256" key="3">
    <source>
        <dbReference type="ARBA" id="ARBA00023237"/>
    </source>
</evidence>
<evidence type="ECO:0000313" key="6">
    <source>
        <dbReference type="Proteomes" id="UP000662783"/>
    </source>
</evidence>
<evidence type="ECO:0000256" key="4">
    <source>
        <dbReference type="SAM" id="SignalP"/>
    </source>
</evidence>
<sequence>MKITKYILVLSLIFGGMQFVSAQENWESDGEIEDVEIEIVKDREITLPKANRNFEKIAPINFSGVKPQLEYSFDNLNLPLPSLNIRVRPLRIKEQPLKKLYGNYIRAGFGNYITPYFEGFVSSKRSRDMLYGAHINFLNSRNGPVDDENSGSGEFDVEGYGKHFGKKLTVGGDIGYHRRSYNFYGYPENQEVNEDSLSQNFNNIHLSGYIENTDKSSDLNFYTGIQFDYLKDNFSAEESEVQLDFKGSYKLGGQSTINLRSDLDIISQKDEGLDVKTRNIFRVVPTLTFEYEGFLIDAGFNVVYENDTLGDSDEIHFFPMARARYSLSSGFEVQAGIRGDVNKQTLRGFVESNPFLAPNSRAFNQYNNFEFFGGIGGSLTSKLGFKAGMSISSLKNLPLFINSPEDQSKFLVIYDTGNSEILNINAQLSYNRNEILRLTLRGDYWGYDTDESEEAWHRPNYKISALSTFKLFDKLRFETEAYAIGGIQALDFNTGEKINLDAALDLNFMAEYLVSDQFSGWVRLNNIFGQEYEMLYNYPVRGFQVMIGATYSF</sequence>
<dbReference type="GO" id="GO:0009279">
    <property type="term" value="C:cell outer membrane"/>
    <property type="evidence" value="ECO:0007669"/>
    <property type="project" value="UniProtKB-SubCell"/>
</dbReference>
<dbReference type="SUPFAM" id="SSF56935">
    <property type="entry name" value="Porins"/>
    <property type="match status" value="1"/>
</dbReference>
<keyword evidence="2" id="KW-0472">Membrane</keyword>
<dbReference type="AlphaFoldDB" id="A0A975A010"/>
<accession>A0A975A010</accession>
<dbReference type="InterPro" id="IPR036942">
    <property type="entry name" value="Beta-barrel_TonB_sf"/>
</dbReference>
<evidence type="ECO:0000256" key="2">
    <source>
        <dbReference type="ARBA" id="ARBA00023136"/>
    </source>
</evidence>
<gene>
    <name evidence="5" type="ORF">JR347_14080</name>
</gene>